<name>A0A7J7HUW1_CAMSI</name>
<reference evidence="2" key="1">
    <citation type="journal article" date="2020" name="Nat. Commun.">
        <title>Genome assembly of wild tea tree DASZ reveals pedigree and selection history of tea varieties.</title>
        <authorList>
            <person name="Zhang W."/>
            <person name="Zhang Y."/>
            <person name="Qiu H."/>
            <person name="Guo Y."/>
            <person name="Wan H."/>
            <person name="Zhang X."/>
            <person name="Scossa F."/>
            <person name="Alseekh S."/>
            <person name="Zhang Q."/>
            <person name="Wang P."/>
            <person name="Xu L."/>
            <person name="Schmidt M.H."/>
            <person name="Jia X."/>
            <person name="Li D."/>
            <person name="Zhu A."/>
            <person name="Guo F."/>
            <person name="Chen W."/>
            <person name="Ni D."/>
            <person name="Usadel B."/>
            <person name="Fernie A.R."/>
            <person name="Wen W."/>
        </authorList>
    </citation>
    <scope>NUCLEOTIDE SEQUENCE [LARGE SCALE GENOMIC DNA]</scope>
    <source>
        <strain evidence="2">cv. G240</strain>
    </source>
</reference>
<reference evidence="1 2" key="2">
    <citation type="submission" date="2020-07" db="EMBL/GenBank/DDBJ databases">
        <title>Genome assembly of wild tea tree DASZ reveals pedigree and selection history of tea varieties.</title>
        <authorList>
            <person name="Zhang W."/>
        </authorList>
    </citation>
    <scope>NUCLEOTIDE SEQUENCE [LARGE SCALE GENOMIC DNA]</scope>
    <source>
        <strain evidence="2">cv. G240</strain>
        <tissue evidence="1">Leaf</tissue>
    </source>
</reference>
<comment type="caution">
    <text evidence="1">The sequence shown here is derived from an EMBL/GenBank/DDBJ whole genome shotgun (WGS) entry which is preliminary data.</text>
</comment>
<protein>
    <submittedName>
        <fullName evidence="1">Uncharacterized protein</fullName>
    </submittedName>
</protein>
<keyword evidence="2" id="KW-1185">Reference proteome</keyword>
<dbReference type="AlphaFoldDB" id="A0A7J7HUW1"/>
<sequence>MGKCDTIIETPEDFDDDLVSDFLAEATFSLLLPASSETRVDDDCLQKLKIAENRVIGFGT</sequence>
<accession>A0A7J7HUW1</accession>
<dbReference type="EMBL" id="JACBKZ010000003">
    <property type="protein sequence ID" value="KAF5956177.1"/>
    <property type="molecule type" value="Genomic_DNA"/>
</dbReference>
<gene>
    <name evidence="1" type="ORF">HYC85_009033</name>
</gene>
<evidence type="ECO:0000313" key="1">
    <source>
        <dbReference type="EMBL" id="KAF5956177.1"/>
    </source>
</evidence>
<evidence type="ECO:0000313" key="2">
    <source>
        <dbReference type="Proteomes" id="UP000593564"/>
    </source>
</evidence>
<dbReference type="Proteomes" id="UP000593564">
    <property type="component" value="Unassembled WGS sequence"/>
</dbReference>
<organism evidence="1 2">
    <name type="scientific">Camellia sinensis</name>
    <name type="common">Tea plant</name>
    <name type="synonym">Thea sinensis</name>
    <dbReference type="NCBI Taxonomy" id="4442"/>
    <lineage>
        <taxon>Eukaryota</taxon>
        <taxon>Viridiplantae</taxon>
        <taxon>Streptophyta</taxon>
        <taxon>Embryophyta</taxon>
        <taxon>Tracheophyta</taxon>
        <taxon>Spermatophyta</taxon>
        <taxon>Magnoliopsida</taxon>
        <taxon>eudicotyledons</taxon>
        <taxon>Gunneridae</taxon>
        <taxon>Pentapetalae</taxon>
        <taxon>asterids</taxon>
        <taxon>Ericales</taxon>
        <taxon>Theaceae</taxon>
        <taxon>Camellia</taxon>
    </lineage>
</organism>
<proteinExistence type="predicted"/>